<reference evidence="2" key="1">
    <citation type="journal article" date="2019" name="Int. J. Syst. Evol. Microbiol.">
        <title>The Global Catalogue of Microorganisms (GCM) 10K type strain sequencing project: providing services to taxonomists for standard genome sequencing and annotation.</title>
        <authorList>
            <consortium name="The Broad Institute Genomics Platform"/>
            <consortium name="The Broad Institute Genome Sequencing Center for Infectious Disease"/>
            <person name="Wu L."/>
            <person name="Ma J."/>
        </authorList>
    </citation>
    <scope>NUCLEOTIDE SEQUENCE [LARGE SCALE GENOMIC DNA]</scope>
    <source>
        <strain evidence="2">JCM 31486</strain>
    </source>
</reference>
<protein>
    <submittedName>
        <fullName evidence="1">Uncharacterized protein</fullName>
    </submittedName>
</protein>
<keyword evidence="2" id="KW-1185">Reference proteome</keyword>
<dbReference type="EMBL" id="JBHTIS010000013">
    <property type="protein sequence ID" value="MFD1044224.1"/>
    <property type="molecule type" value="Genomic_DNA"/>
</dbReference>
<gene>
    <name evidence="1" type="ORF">ACFQ1S_00740</name>
</gene>
<dbReference type="Proteomes" id="UP001597045">
    <property type="component" value="Unassembled WGS sequence"/>
</dbReference>
<proteinExistence type="predicted"/>
<organism evidence="1 2">
    <name type="scientific">Kibdelosporangium lantanae</name>
    <dbReference type="NCBI Taxonomy" id="1497396"/>
    <lineage>
        <taxon>Bacteria</taxon>
        <taxon>Bacillati</taxon>
        <taxon>Actinomycetota</taxon>
        <taxon>Actinomycetes</taxon>
        <taxon>Pseudonocardiales</taxon>
        <taxon>Pseudonocardiaceae</taxon>
        <taxon>Kibdelosporangium</taxon>
    </lineage>
</organism>
<comment type="caution">
    <text evidence="1">The sequence shown here is derived from an EMBL/GenBank/DDBJ whole genome shotgun (WGS) entry which is preliminary data.</text>
</comment>
<accession>A0ABW3M3R9</accession>
<evidence type="ECO:0000313" key="1">
    <source>
        <dbReference type="EMBL" id="MFD1044224.1"/>
    </source>
</evidence>
<evidence type="ECO:0000313" key="2">
    <source>
        <dbReference type="Proteomes" id="UP001597045"/>
    </source>
</evidence>
<feature type="non-terminal residue" evidence="1">
    <location>
        <position position="1"/>
    </location>
</feature>
<sequence>AYEIDVLDPAAVVGYALRTGALPNEHKLKRVAEWMADAYRLAPLPPASLEFHIDLLIEASYRRHVTVFAKRLQQAEKDGALDLLDDQITRGYARLALHRQRFTTAAGPVDSTTALSKEAAA</sequence>
<name>A0ABW3M3R9_9PSEU</name>